<name>A0A836AGX0_SHEEP</name>
<evidence type="ECO:0000313" key="3">
    <source>
        <dbReference type="Proteomes" id="UP000664991"/>
    </source>
</evidence>
<gene>
    <name evidence="2" type="ORF">JEQ12_016998</name>
</gene>
<dbReference type="Proteomes" id="UP000664991">
    <property type="component" value="Unassembled WGS sequence"/>
</dbReference>
<dbReference type="EMBL" id="JAEMGP010000005">
    <property type="protein sequence ID" value="KAG5209433.1"/>
    <property type="molecule type" value="Genomic_DNA"/>
</dbReference>
<accession>A0A836AGX0</accession>
<sequence>SLAKMMKDKEHEKEKGKLKSMSYEKQQQKLEKVERPLYPFLCENSGNETCQAHSSCGHSPWGDCAV</sequence>
<reference evidence="2 3" key="1">
    <citation type="submission" date="2020-12" db="EMBL/GenBank/DDBJ databases">
        <title>De novo assembly of Tibetan sheep genome.</title>
        <authorList>
            <person name="Li X."/>
        </authorList>
    </citation>
    <scope>NUCLEOTIDE SEQUENCE [LARGE SCALE GENOMIC DNA]</scope>
    <source>
        <tissue evidence="2">Heart</tissue>
    </source>
</reference>
<feature type="non-terminal residue" evidence="2">
    <location>
        <position position="1"/>
    </location>
</feature>
<feature type="region of interest" description="Disordered" evidence="1">
    <location>
        <begin position="1"/>
        <end position="26"/>
    </location>
</feature>
<feature type="compositionally biased region" description="Basic and acidic residues" evidence="1">
    <location>
        <begin position="1"/>
        <end position="17"/>
    </location>
</feature>
<proteinExistence type="predicted"/>
<evidence type="ECO:0000313" key="2">
    <source>
        <dbReference type="EMBL" id="KAG5209433.1"/>
    </source>
</evidence>
<evidence type="ECO:0000256" key="1">
    <source>
        <dbReference type="SAM" id="MobiDB-lite"/>
    </source>
</evidence>
<organism evidence="2 3">
    <name type="scientific">Ovis aries</name>
    <name type="common">Sheep</name>
    <dbReference type="NCBI Taxonomy" id="9940"/>
    <lineage>
        <taxon>Eukaryota</taxon>
        <taxon>Metazoa</taxon>
        <taxon>Chordata</taxon>
        <taxon>Craniata</taxon>
        <taxon>Vertebrata</taxon>
        <taxon>Euteleostomi</taxon>
        <taxon>Mammalia</taxon>
        <taxon>Eutheria</taxon>
        <taxon>Laurasiatheria</taxon>
        <taxon>Artiodactyla</taxon>
        <taxon>Ruminantia</taxon>
        <taxon>Pecora</taxon>
        <taxon>Bovidae</taxon>
        <taxon>Caprinae</taxon>
        <taxon>Ovis</taxon>
    </lineage>
</organism>
<dbReference type="AlphaFoldDB" id="A0A836AGX0"/>
<comment type="caution">
    <text evidence="2">The sequence shown here is derived from an EMBL/GenBank/DDBJ whole genome shotgun (WGS) entry which is preliminary data.</text>
</comment>
<protein>
    <submittedName>
        <fullName evidence="2">Uncharacterized protein</fullName>
    </submittedName>
</protein>